<dbReference type="RefSeq" id="WP_006875164.1">
    <property type="nucleotide sequence ID" value="NZ_DS544183.1"/>
</dbReference>
<reference evidence="1" key="2">
    <citation type="submission" date="2013-09" db="EMBL/GenBank/DDBJ databases">
        <title>Draft genome sequence of Anaerotruncus colihominis(DSM 17241).</title>
        <authorList>
            <person name="Sudarsanam P."/>
            <person name="Ley R."/>
            <person name="Guruge J."/>
            <person name="Turnbaugh P.J."/>
            <person name="Mahowald M."/>
            <person name="Liep D."/>
            <person name="Gordon J."/>
        </authorList>
    </citation>
    <scope>NUCLEOTIDE SEQUENCE</scope>
    <source>
        <strain evidence="1">DSM 17241</strain>
    </source>
</reference>
<sequence length="157" mass="17351">MDSLEKALLQVKIPIQEKNNCFLSDEGFLFTPLKINGVVVKTGNEVYQEWLNLKNEAIIGLNLTDAWEQIPGNISGISQIGNLAQINANIKSKREIGAGKIILNLPIKPISMQYPTVSVDEGQYRLQLSPDGTLITTEIIPIGTSLHLDFSYISKEV</sequence>
<dbReference type="Proteomes" id="UP000003803">
    <property type="component" value="Unassembled WGS sequence"/>
</dbReference>
<name>B0PAR9_9FIRM</name>
<evidence type="ECO:0000313" key="2">
    <source>
        <dbReference type="Proteomes" id="UP000003803"/>
    </source>
</evidence>
<organism evidence="1 2">
    <name type="scientific">Anaerotruncus colihominis DSM 17241</name>
    <dbReference type="NCBI Taxonomy" id="445972"/>
    <lineage>
        <taxon>Bacteria</taxon>
        <taxon>Bacillati</taxon>
        <taxon>Bacillota</taxon>
        <taxon>Clostridia</taxon>
        <taxon>Eubacteriales</taxon>
        <taxon>Oscillospiraceae</taxon>
        <taxon>Anaerotruncus</taxon>
    </lineage>
</organism>
<keyword evidence="2" id="KW-1185">Reference proteome</keyword>
<dbReference type="AlphaFoldDB" id="B0PAR9"/>
<dbReference type="EMBL" id="ABGD02000014">
    <property type="protein sequence ID" value="EDS11249.1"/>
    <property type="molecule type" value="Genomic_DNA"/>
</dbReference>
<reference evidence="1" key="1">
    <citation type="submission" date="2007-11" db="EMBL/GenBank/DDBJ databases">
        <authorList>
            <person name="Fulton L."/>
            <person name="Clifton S."/>
            <person name="Fulton B."/>
            <person name="Xu J."/>
            <person name="Minx P."/>
            <person name="Pepin K.H."/>
            <person name="Johnson M."/>
            <person name="Thiruvilangam P."/>
            <person name="Bhonagiri V."/>
            <person name="Nash W.E."/>
            <person name="Mardis E.R."/>
            <person name="Wilson R.K."/>
        </authorList>
    </citation>
    <scope>NUCLEOTIDE SEQUENCE [LARGE SCALE GENOMIC DNA]</scope>
    <source>
        <strain evidence="1">DSM 17241</strain>
    </source>
</reference>
<gene>
    <name evidence="1" type="ORF">ANACOL_01869</name>
</gene>
<protein>
    <submittedName>
        <fullName evidence="1">Uncharacterized protein</fullName>
    </submittedName>
</protein>
<comment type="caution">
    <text evidence="1">The sequence shown here is derived from an EMBL/GenBank/DDBJ whole genome shotgun (WGS) entry which is preliminary data.</text>
</comment>
<proteinExistence type="predicted"/>
<dbReference type="HOGENOM" id="CLU_1674282_0_0_9"/>
<evidence type="ECO:0000313" key="1">
    <source>
        <dbReference type="EMBL" id="EDS11249.1"/>
    </source>
</evidence>
<accession>B0PAR9</accession>